<dbReference type="PIRSF" id="PIRSF002825">
    <property type="entry name" value="CfbpA"/>
    <property type="match status" value="1"/>
</dbReference>
<feature type="signal peptide" evidence="3">
    <location>
        <begin position="1"/>
        <end position="25"/>
    </location>
</feature>
<evidence type="ECO:0000256" key="1">
    <source>
        <dbReference type="ARBA" id="ARBA00008520"/>
    </source>
</evidence>
<dbReference type="CDD" id="cd13542">
    <property type="entry name" value="PBP2_FutA1_ilke"/>
    <property type="match status" value="1"/>
</dbReference>
<dbReference type="Gene3D" id="3.40.190.10">
    <property type="entry name" value="Periplasmic binding protein-like II"/>
    <property type="match status" value="2"/>
</dbReference>
<keyword evidence="2 3" id="KW-0732">Signal</keyword>
<organism evidence="4 5">
    <name type="scientific">Azospirillum oleiclasticum</name>
    <dbReference type="NCBI Taxonomy" id="2735135"/>
    <lineage>
        <taxon>Bacteria</taxon>
        <taxon>Pseudomonadati</taxon>
        <taxon>Pseudomonadota</taxon>
        <taxon>Alphaproteobacteria</taxon>
        <taxon>Rhodospirillales</taxon>
        <taxon>Azospirillaceae</taxon>
        <taxon>Azospirillum</taxon>
    </lineage>
</organism>
<dbReference type="Pfam" id="PF13416">
    <property type="entry name" value="SBP_bac_8"/>
    <property type="match status" value="1"/>
</dbReference>
<dbReference type="SUPFAM" id="SSF53850">
    <property type="entry name" value="Periplasmic binding protein-like II"/>
    <property type="match status" value="1"/>
</dbReference>
<dbReference type="PANTHER" id="PTHR30006">
    <property type="entry name" value="THIAMINE-BINDING PERIPLASMIC PROTEIN-RELATED"/>
    <property type="match status" value="1"/>
</dbReference>
<evidence type="ECO:0000313" key="5">
    <source>
        <dbReference type="Proteomes" id="UP000584642"/>
    </source>
</evidence>
<accession>A0ABX2TH17</accession>
<reference evidence="4 5" key="1">
    <citation type="submission" date="2020-05" db="EMBL/GenBank/DDBJ databases">
        <title>Azospirillum oleiclasticum sp. nov, a nitrogen-fixing and heavy crude oil-emulsifying bacterium isolated from the crude oil of Yumen Oilfield.</title>
        <authorList>
            <person name="Wu D."/>
            <person name="Cai M."/>
            <person name="Zhang X."/>
        </authorList>
    </citation>
    <scope>NUCLEOTIDE SEQUENCE [LARGE SCALE GENOMIC DNA]</scope>
    <source>
        <strain evidence="4 5">ROY-1-1-2</strain>
    </source>
</reference>
<dbReference type="InterPro" id="IPR026045">
    <property type="entry name" value="Ferric-bd"/>
</dbReference>
<sequence>MDFRTRSLFAAVLGAAILAAGTASAAEVNLYSARHYDTDKALYETFTKQTGIKVNLIEGKEEELIERMRNEGGNSPADLLITVDAGRLWRAQDAGVLQPTKSAILEKAIPAHLREPEGYWFGISKRARVLIYNKAAVKPSELGSYEDLADPKWKGRVLIRSSTNVYNQSLTGSILAALGEEKTEAWAKGLVANMARKPQGGDSDQIKAVAAGEGDVAISNTYYFGRIAGSSKPEDKAIAEKLGVFFPGQQGRGTHVNVSGIGVAKNAPNRENAVKFIEYLVTPEAQKMFAESNYEYPVVAGVAVHPVVAAWGPFKEDELNAAVYGKNNAEALKVMDRAGWK</sequence>
<evidence type="ECO:0000256" key="2">
    <source>
        <dbReference type="ARBA" id="ARBA00022729"/>
    </source>
</evidence>
<keyword evidence="5" id="KW-1185">Reference proteome</keyword>
<evidence type="ECO:0000313" key="4">
    <source>
        <dbReference type="EMBL" id="NYZ22324.1"/>
    </source>
</evidence>
<dbReference type="PANTHER" id="PTHR30006:SF15">
    <property type="entry name" value="IRON-UTILIZATION PERIPLASMIC PROTEIN"/>
    <property type="match status" value="1"/>
</dbReference>
<dbReference type="EMBL" id="JABFDB010000016">
    <property type="protein sequence ID" value="NYZ22324.1"/>
    <property type="molecule type" value="Genomic_DNA"/>
</dbReference>
<feature type="chain" id="PRO_5046129253" evidence="3">
    <location>
        <begin position="26"/>
        <end position="341"/>
    </location>
</feature>
<comment type="similarity">
    <text evidence="1">Belongs to the bacterial solute-binding protein 1 family.</text>
</comment>
<evidence type="ECO:0000256" key="3">
    <source>
        <dbReference type="SAM" id="SignalP"/>
    </source>
</evidence>
<name>A0ABX2TH17_9PROT</name>
<dbReference type="RefSeq" id="WP_180284092.1">
    <property type="nucleotide sequence ID" value="NZ_JABFDB010000016.1"/>
</dbReference>
<gene>
    <name evidence="4" type="ORF">HND93_21650</name>
</gene>
<comment type="caution">
    <text evidence="4">The sequence shown here is derived from an EMBL/GenBank/DDBJ whole genome shotgun (WGS) entry which is preliminary data.</text>
</comment>
<dbReference type="InterPro" id="IPR006059">
    <property type="entry name" value="SBP"/>
</dbReference>
<dbReference type="Proteomes" id="UP000584642">
    <property type="component" value="Unassembled WGS sequence"/>
</dbReference>
<protein>
    <submittedName>
        <fullName evidence="4">Fe(3+) ABC transporter substrate-binding protein</fullName>
    </submittedName>
</protein>
<proteinExistence type="inferred from homology"/>